<accession>A0ABR5AVB9</accession>
<protein>
    <submittedName>
        <fullName evidence="1">Uncharacterized protein</fullName>
    </submittedName>
</protein>
<comment type="caution">
    <text evidence="1">The sequence shown here is derived from an EMBL/GenBank/DDBJ whole genome shotgun (WGS) entry which is preliminary data.</text>
</comment>
<reference evidence="1 2" key="1">
    <citation type="submission" date="2015-01" db="EMBL/GenBank/DDBJ databases">
        <title>Genome Assembly of Bacillus badius MTCC 1458.</title>
        <authorList>
            <person name="Verma A."/>
            <person name="Khatri I."/>
            <person name="Mual P."/>
            <person name="Subramanian S."/>
            <person name="Krishnamurthi S."/>
        </authorList>
    </citation>
    <scope>NUCLEOTIDE SEQUENCE [LARGE SCALE GENOMIC DNA]</scope>
    <source>
        <strain evidence="1 2">MTCC 1458</strain>
    </source>
</reference>
<evidence type="ECO:0000313" key="1">
    <source>
        <dbReference type="EMBL" id="KIL78555.1"/>
    </source>
</evidence>
<name>A0ABR5AVB9_BACBA</name>
<sequence length="57" mass="6507">MNSRTVFLFAERFMHATSAFMHAIPGFMHATADFMRATRTVILAAGLFIHKQPFFSK</sequence>
<dbReference type="EMBL" id="JXLP01000009">
    <property type="protein sequence ID" value="KIL78555.1"/>
    <property type="molecule type" value="Genomic_DNA"/>
</dbReference>
<keyword evidence="2" id="KW-1185">Reference proteome</keyword>
<organism evidence="1 2">
    <name type="scientific">Bacillus badius</name>
    <dbReference type="NCBI Taxonomy" id="1455"/>
    <lineage>
        <taxon>Bacteria</taxon>
        <taxon>Bacillati</taxon>
        <taxon>Bacillota</taxon>
        <taxon>Bacilli</taxon>
        <taxon>Bacillales</taxon>
        <taxon>Bacillaceae</taxon>
        <taxon>Pseudobacillus</taxon>
    </lineage>
</organism>
<dbReference type="Proteomes" id="UP000031982">
    <property type="component" value="Unassembled WGS sequence"/>
</dbReference>
<evidence type="ECO:0000313" key="2">
    <source>
        <dbReference type="Proteomes" id="UP000031982"/>
    </source>
</evidence>
<proteinExistence type="predicted"/>
<gene>
    <name evidence="1" type="ORF">SD77_4235</name>
</gene>